<reference evidence="1" key="1">
    <citation type="submission" date="2020-08" db="EMBL/GenBank/DDBJ databases">
        <title>Genome public.</title>
        <authorList>
            <person name="Liu C."/>
            <person name="Sun Q."/>
        </authorList>
    </citation>
    <scope>NUCLEOTIDE SEQUENCE</scope>
    <source>
        <strain evidence="1">BX15</strain>
    </source>
</reference>
<dbReference type="EMBL" id="JACOQI010000015">
    <property type="protein sequence ID" value="MBC5771318.1"/>
    <property type="molecule type" value="Genomic_DNA"/>
</dbReference>
<dbReference type="RefSeq" id="WP_187015516.1">
    <property type="nucleotide sequence ID" value="NZ_JACOQI010000015.1"/>
</dbReference>
<sequence length="126" mass="14742">MVPIENQERPNIKSVYTCSNCEKALFDGDDDHPRWNFCPMCGQEIEWDKSAKVVWEEKNCNVCGGWLVKRHPAGFWYASSDYIGMDTCYTCWLEECLTTNCLGCKRGNYPDCKWIDLKKSYQEEDK</sequence>
<keyword evidence="2" id="KW-1185">Reference proteome</keyword>
<evidence type="ECO:0000313" key="1">
    <source>
        <dbReference type="EMBL" id="MBC5771318.1"/>
    </source>
</evidence>
<evidence type="ECO:0000313" key="2">
    <source>
        <dbReference type="Proteomes" id="UP000620327"/>
    </source>
</evidence>
<dbReference type="AlphaFoldDB" id="A0A923MJ86"/>
<organism evidence="1 2">
    <name type="scientific">Dysosmobacter segnis</name>
    <dbReference type="NCBI Taxonomy" id="2763042"/>
    <lineage>
        <taxon>Bacteria</taxon>
        <taxon>Bacillati</taxon>
        <taxon>Bacillota</taxon>
        <taxon>Clostridia</taxon>
        <taxon>Eubacteriales</taxon>
        <taxon>Oscillospiraceae</taxon>
        <taxon>Dysosmobacter</taxon>
    </lineage>
</organism>
<dbReference type="Proteomes" id="UP000620327">
    <property type="component" value="Unassembled WGS sequence"/>
</dbReference>
<name>A0A923MJ86_9FIRM</name>
<gene>
    <name evidence="1" type="ORF">H8Z83_13520</name>
</gene>
<proteinExistence type="predicted"/>
<accession>A0A923MJ86</accession>
<protein>
    <submittedName>
        <fullName evidence="1">Uncharacterized protein</fullName>
    </submittedName>
</protein>
<comment type="caution">
    <text evidence="1">The sequence shown here is derived from an EMBL/GenBank/DDBJ whole genome shotgun (WGS) entry which is preliminary data.</text>
</comment>